<dbReference type="GO" id="GO:0005856">
    <property type="term" value="C:cytoskeleton"/>
    <property type="evidence" value="ECO:0007669"/>
    <property type="project" value="UniProtKB-SubCell"/>
</dbReference>
<name>A0A7K9IK68_9CORV</name>
<dbReference type="EMBL" id="VWZQ01001809">
    <property type="protein sequence ID" value="NXH25324.1"/>
    <property type="molecule type" value="Genomic_DNA"/>
</dbReference>
<keyword evidence="7" id="KW-0112">Calmodulin-binding</keyword>
<dbReference type="InterPro" id="IPR001303">
    <property type="entry name" value="Aldolase_II/adducin_N"/>
</dbReference>
<organism evidence="13 14">
    <name type="scientific">Myiagra hebetior</name>
    <dbReference type="NCBI Taxonomy" id="381031"/>
    <lineage>
        <taxon>Eukaryota</taxon>
        <taxon>Metazoa</taxon>
        <taxon>Chordata</taxon>
        <taxon>Craniata</taxon>
        <taxon>Vertebrata</taxon>
        <taxon>Euteleostomi</taxon>
        <taxon>Archelosauria</taxon>
        <taxon>Archosauria</taxon>
        <taxon>Dinosauria</taxon>
        <taxon>Saurischia</taxon>
        <taxon>Theropoda</taxon>
        <taxon>Coelurosauria</taxon>
        <taxon>Aves</taxon>
        <taxon>Neognathae</taxon>
        <taxon>Neoaves</taxon>
        <taxon>Telluraves</taxon>
        <taxon>Australaves</taxon>
        <taxon>Passeriformes</taxon>
        <taxon>Corvoidea</taxon>
        <taxon>Monarchidae</taxon>
        <taxon>Myiagra</taxon>
    </lineage>
</organism>
<comment type="subcellular location">
    <subcellularLocation>
        <location evidence="2">Cell membrane</location>
        <topology evidence="2">Peripheral membrane protein</topology>
        <orientation evidence="2">Cytoplasmic side</orientation>
    </subcellularLocation>
    <subcellularLocation>
        <location evidence="1">Cytoplasm</location>
        <location evidence="1">Cytoskeleton</location>
    </subcellularLocation>
</comment>
<dbReference type="PANTHER" id="PTHR10672:SF5">
    <property type="entry name" value="GAMMA-ADDUCIN"/>
    <property type="match status" value="1"/>
</dbReference>
<evidence type="ECO:0000256" key="8">
    <source>
        <dbReference type="ARBA" id="ARBA00023136"/>
    </source>
</evidence>
<dbReference type="GO" id="GO:0051015">
    <property type="term" value="F:actin filament binding"/>
    <property type="evidence" value="ECO:0007669"/>
    <property type="project" value="TreeGrafter"/>
</dbReference>
<keyword evidence="4" id="KW-1003">Cell membrane</keyword>
<evidence type="ECO:0000313" key="14">
    <source>
        <dbReference type="Proteomes" id="UP000534930"/>
    </source>
</evidence>
<evidence type="ECO:0000256" key="10">
    <source>
        <dbReference type="ARBA" id="ARBA00023212"/>
    </source>
</evidence>
<keyword evidence="9" id="KW-0009">Actin-binding</keyword>
<reference evidence="13 14" key="1">
    <citation type="submission" date="2019-09" db="EMBL/GenBank/DDBJ databases">
        <title>Bird 10,000 Genomes (B10K) Project - Family phase.</title>
        <authorList>
            <person name="Zhang G."/>
        </authorList>
    </citation>
    <scope>NUCLEOTIDE SEQUENCE [LARGE SCALE GENOMIC DNA]</scope>
    <source>
        <strain evidence="13">B10K-DU-001-33</strain>
        <tissue evidence="13">Muscle</tissue>
    </source>
</reference>
<feature type="region of interest" description="Disordered" evidence="11">
    <location>
        <begin position="572"/>
        <end position="606"/>
    </location>
</feature>
<dbReference type="GO" id="GO:0051016">
    <property type="term" value="P:barbed-end actin filament capping"/>
    <property type="evidence" value="ECO:0007669"/>
    <property type="project" value="TreeGrafter"/>
</dbReference>
<feature type="region of interest" description="Disordered" evidence="11">
    <location>
        <begin position="471"/>
        <end position="496"/>
    </location>
</feature>
<dbReference type="Gene3D" id="3.40.225.10">
    <property type="entry name" value="Class II aldolase/adducin N-terminal domain"/>
    <property type="match status" value="1"/>
</dbReference>
<dbReference type="GO" id="GO:0014069">
    <property type="term" value="C:postsynaptic density"/>
    <property type="evidence" value="ECO:0007669"/>
    <property type="project" value="TreeGrafter"/>
</dbReference>
<keyword evidence="5" id="KW-0963">Cytoplasm</keyword>
<keyword evidence="6" id="KW-0597">Phosphoprotein</keyword>
<dbReference type="Pfam" id="PF00596">
    <property type="entry name" value="Aldolase_II"/>
    <property type="match status" value="1"/>
</dbReference>
<evidence type="ECO:0000256" key="6">
    <source>
        <dbReference type="ARBA" id="ARBA00022553"/>
    </source>
</evidence>
<comment type="similarity">
    <text evidence="3">Belongs to the aldolase class II family. Adducin subfamily.</text>
</comment>
<dbReference type="SUPFAM" id="SSF53639">
    <property type="entry name" value="AraD/HMP-PK domain-like"/>
    <property type="match status" value="1"/>
</dbReference>
<keyword evidence="14" id="KW-1185">Reference proteome</keyword>
<dbReference type="PANTHER" id="PTHR10672">
    <property type="entry name" value="ADDUCIN"/>
    <property type="match status" value="1"/>
</dbReference>
<gene>
    <name evidence="13" type="primary">Add3</name>
    <name evidence="13" type="ORF">MYIHEB_R11453</name>
</gene>
<proteinExistence type="inferred from homology"/>
<dbReference type="GO" id="GO:0005516">
    <property type="term" value="F:calmodulin binding"/>
    <property type="evidence" value="ECO:0007669"/>
    <property type="project" value="UniProtKB-KW"/>
</dbReference>
<evidence type="ECO:0000313" key="13">
    <source>
        <dbReference type="EMBL" id="NXH25324.1"/>
    </source>
</evidence>
<evidence type="ECO:0000256" key="5">
    <source>
        <dbReference type="ARBA" id="ARBA00022490"/>
    </source>
</evidence>
<evidence type="ECO:0000256" key="11">
    <source>
        <dbReference type="SAM" id="MobiDB-lite"/>
    </source>
</evidence>
<dbReference type="SMART" id="SM01007">
    <property type="entry name" value="Aldolase_II"/>
    <property type="match status" value="1"/>
</dbReference>
<comment type="caution">
    <text evidence="13">The sequence shown here is derived from an EMBL/GenBank/DDBJ whole genome shotgun (WGS) entry which is preliminary data.</text>
</comment>
<evidence type="ECO:0000259" key="12">
    <source>
        <dbReference type="SMART" id="SM01007"/>
    </source>
</evidence>
<evidence type="ECO:0000256" key="4">
    <source>
        <dbReference type="ARBA" id="ARBA00022475"/>
    </source>
</evidence>
<feature type="non-terminal residue" evidence="13">
    <location>
        <position position="1"/>
    </location>
</feature>
<evidence type="ECO:0000256" key="1">
    <source>
        <dbReference type="ARBA" id="ARBA00004245"/>
    </source>
</evidence>
<dbReference type="Proteomes" id="UP000534930">
    <property type="component" value="Unassembled WGS sequence"/>
</dbReference>
<feature type="compositionally biased region" description="Low complexity" evidence="11">
    <location>
        <begin position="589"/>
        <end position="602"/>
    </location>
</feature>
<dbReference type="FunFam" id="3.40.225.10:FF:000004">
    <property type="entry name" value="gamma-adducin isoform X1"/>
    <property type="match status" value="1"/>
</dbReference>
<evidence type="ECO:0000256" key="9">
    <source>
        <dbReference type="ARBA" id="ARBA00023203"/>
    </source>
</evidence>
<keyword evidence="10" id="KW-0206">Cytoskeleton</keyword>
<feature type="domain" description="Class II aldolase/adducin N-terminal" evidence="12">
    <location>
        <begin position="139"/>
        <end position="321"/>
    </location>
</feature>
<accession>A0A7K9IK68</accession>
<dbReference type="AlphaFoldDB" id="A0A7K9IK68"/>
<evidence type="ECO:0000256" key="2">
    <source>
        <dbReference type="ARBA" id="ARBA00004413"/>
    </source>
</evidence>
<feature type="compositionally biased region" description="Basic residues" evidence="11">
    <location>
        <begin position="684"/>
        <end position="708"/>
    </location>
</feature>
<dbReference type="InterPro" id="IPR036409">
    <property type="entry name" value="Aldolase_II/adducin_N_sf"/>
</dbReference>
<dbReference type="InterPro" id="IPR051017">
    <property type="entry name" value="Aldolase-II_Adducin_sf"/>
</dbReference>
<feature type="region of interest" description="Disordered" evidence="11">
    <location>
        <begin position="667"/>
        <end position="708"/>
    </location>
</feature>
<evidence type="ECO:0000256" key="3">
    <source>
        <dbReference type="ARBA" id="ARBA00006274"/>
    </source>
</evidence>
<keyword evidence="8" id="KW-0472">Membrane</keyword>
<dbReference type="GO" id="GO:0005886">
    <property type="term" value="C:plasma membrane"/>
    <property type="evidence" value="ECO:0007669"/>
    <property type="project" value="UniProtKB-SubCell"/>
</dbReference>
<protein>
    <submittedName>
        <fullName evidence="13">ADDG protein</fullName>
    </submittedName>
</protein>
<feature type="non-terminal residue" evidence="13">
    <location>
        <position position="708"/>
    </location>
</feature>
<sequence>MSADASQVVITTPPSATMPHKERYFDRINENDPEYIRERNMSPDLRQDFNMMEQRKRVTQILQSPAFREDLECLIQEQMKKGNNPSGLLALQQIAEYITASTFTGFSSSPLSHGMITPINDLPGVDTSSFVKGEKLTRCKLASLYRLADLFGWAHLPNAYITVRVSKEHDHILIIPRGLSFSEASASNLVKVNILGDVVDQGSTALSIDSVGFSPHVAIYSTRPDVRCVIHIHTPATAAVSSMKCGILPISQEALILGDVAYYDYQGSLDEQEERIQLQKVLGPSCKVLVLRNHGVVALGETLEEAFHYIFNVQLACETQVHALAGAGGIDNLLLLDLQKFKPSTHAVAAMGGGGVNMASQQKWKVGEQEFEALMRMLDNLGYRTGYAYRQPLVREKPRHKSDVEIPATVTAFSFEDDTIPLSPLKFLAQRQQREKTRWLNSPNTYLKVNVPEESWNGEASPRTKITWMKADDSSKTSGGTPIKIEDPNQFVPLNTNPSEVLEKRNKIREQNRYDLKTAGPQSQLLAGIVVDKKPSSTMQFDDEHAPPAPPNPFSHLTEKELEEYKKTIERKQQGLEDAEQELFSDDGSSVSQIQSQTQSPQNVPERLEENHEDFYTQNANLISVEMPVVVVNGKEDAHDMEEDLSQRVSQLTMSTVESVEITIKGSEKIEEALSPEGSPSKSPSKKKKKFRTPSFLKKSKKKEKVEA</sequence>
<evidence type="ECO:0000256" key="7">
    <source>
        <dbReference type="ARBA" id="ARBA00022860"/>
    </source>
</evidence>